<dbReference type="FunFam" id="1.10.10.10:FF:000001">
    <property type="entry name" value="LysR family transcriptional regulator"/>
    <property type="match status" value="1"/>
</dbReference>
<dbReference type="EMBL" id="RAYQ01000011">
    <property type="protein sequence ID" value="RKI91075.1"/>
    <property type="molecule type" value="Genomic_DNA"/>
</dbReference>
<dbReference type="Pfam" id="PF03466">
    <property type="entry name" value="LysR_substrate"/>
    <property type="match status" value="1"/>
</dbReference>
<evidence type="ECO:0000256" key="3">
    <source>
        <dbReference type="ARBA" id="ARBA00023125"/>
    </source>
</evidence>
<feature type="domain" description="HTH lysR-type" evidence="5">
    <location>
        <begin position="1"/>
        <end position="58"/>
    </location>
</feature>
<keyword evidence="2" id="KW-0805">Transcription regulation</keyword>
<keyword evidence="7" id="KW-1185">Reference proteome</keyword>
<proteinExistence type="inferred from homology"/>
<dbReference type="PANTHER" id="PTHR30346">
    <property type="entry name" value="TRANSCRIPTIONAL DUAL REGULATOR HCAR-RELATED"/>
    <property type="match status" value="1"/>
</dbReference>
<dbReference type="InterPro" id="IPR036390">
    <property type="entry name" value="WH_DNA-bd_sf"/>
</dbReference>
<keyword evidence="4" id="KW-0804">Transcription</keyword>
<comment type="caution">
    <text evidence="6">The sequence shown here is derived from an EMBL/GenBank/DDBJ whole genome shotgun (WGS) entry which is preliminary data.</text>
</comment>
<dbReference type="InterPro" id="IPR005119">
    <property type="entry name" value="LysR_subst-bd"/>
</dbReference>
<organism evidence="6 7">
    <name type="scientific">Parablautia intestinalis</name>
    <dbReference type="NCBI Taxonomy" id="2320100"/>
    <lineage>
        <taxon>Bacteria</taxon>
        <taxon>Bacillati</taxon>
        <taxon>Bacillota</taxon>
        <taxon>Clostridia</taxon>
        <taxon>Lachnospirales</taxon>
        <taxon>Lachnospiraceae</taxon>
        <taxon>Parablautia</taxon>
    </lineage>
</organism>
<protein>
    <submittedName>
        <fullName evidence="6">LysR family transcriptional regulator</fullName>
    </submittedName>
</protein>
<dbReference type="Gene3D" id="1.10.10.10">
    <property type="entry name" value="Winged helix-like DNA-binding domain superfamily/Winged helix DNA-binding domain"/>
    <property type="match status" value="1"/>
</dbReference>
<dbReference type="SUPFAM" id="SSF46785">
    <property type="entry name" value="Winged helix' DNA-binding domain"/>
    <property type="match status" value="1"/>
</dbReference>
<dbReference type="Proteomes" id="UP000280696">
    <property type="component" value="Unassembled WGS sequence"/>
</dbReference>
<evidence type="ECO:0000256" key="2">
    <source>
        <dbReference type="ARBA" id="ARBA00023015"/>
    </source>
</evidence>
<reference evidence="6 7" key="1">
    <citation type="submission" date="2018-09" db="EMBL/GenBank/DDBJ databases">
        <title>Murine metabolic-syndrome-specific gut microbial biobank.</title>
        <authorList>
            <person name="Liu C."/>
        </authorList>
    </citation>
    <scope>NUCLEOTIDE SEQUENCE [LARGE SCALE GENOMIC DNA]</scope>
    <source>
        <strain evidence="6 7">0.1xD8-82</strain>
    </source>
</reference>
<evidence type="ECO:0000256" key="4">
    <source>
        <dbReference type="ARBA" id="ARBA00023163"/>
    </source>
</evidence>
<dbReference type="GO" id="GO:0003700">
    <property type="term" value="F:DNA-binding transcription factor activity"/>
    <property type="evidence" value="ECO:0007669"/>
    <property type="project" value="InterPro"/>
</dbReference>
<dbReference type="InterPro" id="IPR000847">
    <property type="entry name" value="LysR_HTH_N"/>
</dbReference>
<gene>
    <name evidence="6" type="ORF">D7V94_11210</name>
</gene>
<sequence>MNTDQLKSFIQVAENLNFARAAEILKITQSAVSRQIHSLEDELGTKLLHRTTRTVTLTPAGISFLEDAKNVMGRLKIAEQKLQRHQSTNLQVLTIGCQSEANLDLLCKILKSCREQIPELYPFLKVIPHRSILNLFYQEELDLLFGFQDDIPVKNDTVYKELFRIPLCCIVPAAHPYAAKSELAREELYLENIVVCNSYAIPAKVAEMQNQISQHILPESTYVCENLQVLLTLVRAGYGCSVLPRMNFVNSDICSVPLKNSKPLSYGLFYKKSSQNPLLKNFIAIVTNTSYH</sequence>
<dbReference type="PANTHER" id="PTHR30346:SF0">
    <property type="entry name" value="HCA OPERON TRANSCRIPTIONAL ACTIVATOR HCAR"/>
    <property type="match status" value="1"/>
</dbReference>
<evidence type="ECO:0000256" key="1">
    <source>
        <dbReference type="ARBA" id="ARBA00009437"/>
    </source>
</evidence>
<dbReference type="PROSITE" id="PS50931">
    <property type="entry name" value="HTH_LYSR"/>
    <property type="match status" value="1"/>
</dbReference>
<dbReference type="Pfam" id="PF00126">
    <property type="entry name" value="HTH_1"/>
    <property type="match status" value="1"/>
</dbReference>
<dbReference type="GO" id="GO:0003677">
    <property type="term" value="F:DNA binding"/>
    <property type="evidence" value="ECO:0007669"/>
    <property type="project" value="UniProtKB-KW"/>
</dbReference>
<evidence type="ECO:0000313" key="6">
    <source>
        <dbReference type="EMBL" id="RKI91075.1"/>
    </source>
</evidence>
<dbReference type="SUPFAM" id="SSF53850">
    <property type="entry name" value="Periplasmic binding protein-like II"/>
    <property type="match status" value="1"/>
</dbReference>
<comment type="similarity">
    <text evidence="1">Belongs to the LysR transcriptional regulatory family.</text>
</comment>
<dbReference type="AlphaFoldDB" id="A0A3A9AXH7"/>
<dbReference type="PRINTS" id="PR00039">
    <property type="entry name" value="HTHLYSR"/>
</dbReference>
<dbReference type="GO" id="GO:0032993">
    <property type="term" value="C:protein-DNA complex"/>
    <property type="evidence" value="ECO:0007669"/>
    <property type="project" value="TreeGrafter"/>
</dbReference>
<evidence type="ECO:0000259" key="5">
    <source>
        <dbReference type="PROSITE" id="PS50931"/>
    </source>
</evidence>
<name>A0A3A9AXH7_9FIRM</name>
<evidence type="ECO:0000313" key="7">
    <source>
        <dbReference type="Proteomes" id="UP000280696"/>
    </source>
</evidence>
<keyword evidence="3" id="KW-0238">DNA-binding</keyword>
<dbReference type="OrthoDB" id="9785745at2"/>
<dbReference type="RefSeq" id="WP_120469780.1">
    <property type="nucleotide sequence ID" value="NZ_RAYQ01000011.1"/>
</dbReference>
<dbReference type="Gene3D" id="3.40.190.10">
    <property type="entry name" value="Periplasmic binding protein-like II"/>
    <property type="match status" value="2"/>
</dbReference>
<accession>A0A3A9AXH7</accession>
<dbReference type="InterPro" id="IPR036388">
    <property type="entry name" value="WH-like_DNA-bd_sf"/>
</dbReference>